<reference evidence="1" key="1">
    <citation type="submission" date="2022-07" db="EMBL/GenBank/DDBJ databases">
        <title>Genome Sequence of Phlebia brevispora.</title>
        <authorList>
            <person name="Buettner E."/>
        </authorList>
    </citation>
    <scope>NUCLEOTIDE SEQUENCE</scope>
    <source>
        <strain evidence="1">MPL23</strain>
    </source>
</reference>
<organism evidence="1 2">
    <name type="scientific">Phlebia brevispora</name>
    <dbReference type="NCBI Taxonomy" id="194682"/>
    <lineage>
        <taxon>Eukaryota</taxon>
        <taxon>Fungi</taxon>
        <taxon>Dikarya</taxon>
        <taxon>Basidiomycota</taxon>
        <taxon>Agaricomycotina</taxon>
        <taxon>Agaricomycetes</taxon>
        <taxon>Polyporales</taxon>
        <taxon>Meruliaceae</taxon>
        <taxon>Phlebia</taxon>
    </lineage>
</organism>
<protein>
    <submittedName>
        <fullName evidence="1">Uncharacterized protein</fullName>
    </submittedName>
</protein>
<evidence type="ECO:0000313" key="1">
    <source>
        <dbReference type="EMBL" id="KAJ3529668.1"/>
    </source>
</evidence>
<dbReference type="EMBL" id="JANHOG010001930">
    <property type="protein sequence ID" value="KAJ3529668.1"/>
    <property type="molecule type" value="Genomic_DNA"/>
</dbReference>
<keyword evidence="2" id="KW-1185">Reference proteome</keyword>
<proteinExistence type="predicted"/>
<accession>A0ACC1S0Q9</accession>
<name>A0ACC1S0Q9_9APHY</name>
<comment type="caution">
    <text evidence="1">The sequence shown here is derived from an EMBL/GenBank/DDBJ whole genome shotgun (WGS) entry which is preliminary data.</text>
</comment>
<evidence type="ECO:0000313" key="2">
    <source>
        <dbReference type="Proteomes" id="UP001148662"/>
    </source>
</evidence>
<sequence>MRSSSSNEILRTNVLTVISLVATINGLLTWIGKGFGIHALTLQLILRYVFYPVTFFLSVPRDEILRVSELLATKLIANEFVGYTTLQGIQKSDNPLSERGFTIASYALCGFANLGSLGIQVGVLSALAPSRAKIIARVATSAMICGFISTLQAAGIAGMLV</sequence>
<gene>
    <name evidence="1" type="ORF">NM688_g7824</name>
</gene>
<dbReference type="Proteomes" id="UP001148662">
    <property type="component" value="Unassembled WGS sequence"/>
</dbReference>